<dbReference type="PANTHER" id="PTHR31573:SF4">
    <property type="entry name" value="FE2OG DIOXYGENASE DOMAIN-CONTAINING PROTEIN"/>
    <property type="match status" value="1"/>
</dbReference>
<keyword evidence="5" id="KW-1185">Reference proteome</keyword>
<dbReference type="Gene3D" id="2.60.120.590">
    <property type="entry name" value="Alpha-ketoglutarate-dependent dioxygenase AlkB-like"/>
    <property type="match status" value="1"/>
</dbReference>
<feature type="binding site" evidence="1">
    <location>
        <position position="660"/>
    </location>
    <ligand>
        <name>2-oxoglutarate</name>
        <dbReference type="ChEBI" id="CHEBI:16810"/>
    </ligand>
</feature>
<dbReference type="OrthoDB" id="2163491at2759"/>
<dbReference type="EMBL" id="WTPW01001109">
    <property type="protein sequence ID" value="KAF0455812.1"/>
    <property type="molecule type" value="Genomic_DNA"/>
</dbReference>
<dbReference type="GO" id="GO:0051747">
    <property type="term" value="F:cytosine C-5 DNA demethylase activity"/>
    <property type="evidence" value="ECO:0007669"/>
    <property type="project" value="TreeGrafter"/>
</dbReference>
<proteinExistence type="predicted"/>
<organism evidence="4 5">
    <name type="scientific">Gigaspora margarita</name>
    <dbReference type="NCBI Taxonomy" id="4874"/>
    <lineage>
        <taxon>Eukaryota</taxon>
        <taxon>Fungi</taxon>
        <taxon>Fungi incertae sedis</taxon>
        <taxon>Mucoromycota</taxon>
        <taxon>Glomeromycotina</taxon>
        <taxon>Glomeromycetes</taxon>
        <taxon>Diversisporales</taxon>
        <taxon>Gigasporaceae</taxon>
        <taxon>Gigaspora</taxon>
    </lineage>
</organism>
<dbReference type="PANTHER" id="PTHR31573">
    <property type="entry name" value="ALPHA-KETOGLUTARATE-DEPENDENT DIOXYGENASE ALKB HOMOLOG 2"/>
    <property type="match status" value="1"/>
</dbReference>
<reference evidence="4 5" key="1">
    <citation type="journal article" date="2019" name="Environ. Microbiol.">
        <title>At the nexus of three kingdoms: the genome of the mycorrhizal fungus Gigaspora margarita provides insights into plant, endobacterial and fungal interactions.</title>
        <authorList>
            <person name="Venice F."/>
            <person name="Ghignone S."/>
            <person name="Salvioli di Fossalunga A."/>
            <person name="Amselem J."/>
            <person name="Novero M."/>
            <person name="Xianan X."/>
            <person name="Sedzielewska Toro K."/>
            <person name="Morin E."/>
            <person name="Lipzen A."/>
            <person name="Grigoriev I.V."/>
            <person name="Henrissat B."/>
            <person name="Martin F.M."/>
            <person name="Bonfante P."/>
        </authorList>
    </citation>
    <scope>NUCLEOTIDE SEQUENCE [LARGE SCALE GENOMIC DNA]</scope>
    <source>
        <strain evidence="4 5">BEG34</strain>
    </source>
</reference>
<feature type="domain" description="Alpha-ketoglutarate-dependent dioxygenase AlkB-like" evidence="3">
    <location>
        <begin position="484"/>
        <end position="662"/>
    </location>
</feature>
<dbReference type="Proteomes" id="UP000439903">
    <property type="component" value="Unassembled WGS sequence"/>
</dbReference>
<dbReference type="AlphaFoldDB" id="A0A8H3XF55"/>
<evidence type="ECO:0000313" key="5">
    <source>
        <dbReference type="Proteomes" id="UP000439903"/>
    </source>
</evidence>
<dbReference type="GO" id="GO:0006307">
    <property type="term" value="P:DNA alkylation repair"/>
    <property type="evidence" value="ECO:0007669"/>
    <property type="project" value="TreeGrafter"/>
</dbReference>
<dbReference type="GO" id="GO:0035516">
    <property type="term" value="F:broad specificity oxidative DNA demethylase activity"/>
    <property type="evidence" value="ECO:0007669"/>
    <property type="project" value="TreeGrafter"/>
</dbReference>
<evidence type="ECO:0000259" key="3">
    <source>
        <dbReference type="Pfam" id="PF13532"/>
    </source>
</evidence>
<feature type="region of interest" description="Disordered" evidence="2">
    <location>
        <begin position="576"/>
        <end position="600"/>
    </location>
</feature>
<dbReference type="SUPFAM" id="SSF51197">
    <property type="entry name" value="Clavaminate synthase-like"/>
    <property type="match status" value="1"/>
</dbReference>
<dbReference type="Pfam" id="PF13532">
    <property type="entry name" value="2OG-FeII_Oxy_2"/>
    <property type="match status" value="1"/>
</dbReference>
<accession>A0A8H3XF55</accession>
<dbReference type="InterPro" id="IPR037151">
    <property type="entry name" value="AlkB-like_sf"/>
</dbReference>
<feature type="binding site" evidence="1">
    <location>
        <position position="541"/>
    </location>
    <ligand>
        <name>2-oxoglutarate</name>
        <dbReference type="ChEBI" id="CHEBI:16810"/>
    </ligand>
</feature>
<sequence length="686" mass="78223">MSFVNVACEATNQGTNEVFVTEEVRFSEHKLLFNNDIRDESLANIGRPRVWSQTRQELCESVPYFRNWQSGVYFKEGVTYGYLVDGYGAMRDVCNGRVIISHGGGKSCRRQNGSFGLFASQLLTDASVCSLIKNYINKQPLAMIVGNKKNAEFRVPARYCVMGLYYITHAWPEYELNENDDDLTDEEDILNGNNTERNKSKTKREGPFIRWKFRFEWVPDQEFSPWWESPSQKLIYSTILPGTLKVFLCPECVAPSSKIYKTVWICLNHKCNRFWQAWSDKNQWIKVPNNLVYDPVFLNPGLTARDQLHRIPFSILPPQPPSTLNNDLTNSNALYGVQYWKGFHCLRCGRISCRNKWAFWECANCGLRHEVPEQLLAPSMLRNPNLPVLIGPAFDYDSCIKDNSGIIKTSEVSAEGAVVCKYCFPEGGYIIHRIGNSSINKISDQFFIKFQRKDLPFKRNILKKGSNRIGTPLIARQFTMNVGAKYKFSLECDTLRFEETPQIIQDCYNYVQEMCNVLVDGAKFNEMLLAAYLNDQRMSWHDDGEKGVGPIIGNLSLGASAELKFRRKKKKISKNLSDKDCSTDDLSVGPSDHSNSSKDVAEERLSLPYTIFTSPSPYMPIDALELGLKSRGTGPELILKIHHGDLLMMVGHEIQQNYEHALFPEGFRIAATVRYIALDDENLKST</sequence>
<name>A0A8H3XF55_GIGMA</name>
<comment type="caution">
    <text evidence="4">The sequence shown here is derived from an EMBL/GenBank/DDBJ whole genome shotgun (WGS) entry which is preliminary data.</text>
</comment>
<gene>
    <name evidence="4" type="ORF">F8M41_001400</name>
</gene>
<dbReference type="InterPro" id="IPR027450">
    <property type="entry name" value="AlkB-like"/>
</dbReference>
<evidence type="ECO:0000313" key="4">
    <source>
        <dbReference type="EMBL" id="KAF0455812.1"/>
    </source>
</evidence>
<evidence type="ECO:0000256" key="1">
    <source>
        <dbReference type="PIRSR" id="PIRSR632852-1"/>
    </source>
</evidence>
<dbReference type="GO" id="GO:0008198">
    <property type="term" value="F:ferrous iron binding"/>
    <property type="evidence" value="ECO:0007669"/>
    <property type="project" value="TreeGrafter"/>
</dbReference>
<feature type="binding site" evidence="1">
    <location>
        <position position="532"/>
    </location>
    <ligand>
        <name>2-oxoglutarate</name>
        <dbReference type="ChEBI" id="CHEBI:16810"/>
    </ligand>
</feature>
<protein>
    <recommendedName>
        <fullName evidence="3">Alpha-ketoglutarate-dependent dioxygenase AlkB-like domain-containing protein</fullName>
    </recommendedName>
</protein>
<evidence type="ECO:0000256" key="2">
    <source>
        <dbReference type="SAM" id="MobiDB-lite"/>
    </source>
</evidence>
<dbReference type="InterPro" id="IPR032852">
    <property type="entry name" value="ALKBH2"/>
</dbReference>